<evidence type="ECO:0000313" key="4">
    <source>
        <dbReference type="Proteomes" id="UP000013243"/>
    </source>
</evidence>
<dbReference type="InterPro" id="IPR007835">
    <property type="entry name" value="MOFRL"/>
</dbReference>
<dbReference type="Proteomes" id="UP000013243">
    <property type="component" value="Plasmid unnamed1"/>
</dbReference>
<name>A0A1B1A7Q8_9RHOB</name>
<dbReference type="InterPro" id="IPR037035">
    <property type="entry name" value="GK-like_C_sf"/>
</dbReference>
<gene>
    <name evidence="3" type="ORF">K529_017795</name>
</gene>
<feature type="domain" description="MOFRL-associated" evidence="2">
    <location>
        <begin position="9"/>
        <end position="238"/>
    </location>
</feature>
<feature type="domain" description="MOFRL" evidence="1">
    <location>
        <begin position="307"/>
        <end position="412"/>
    </location>
</feature>
<dbReference type="InterPro" id="IPR025286">
    <property type="entry name" value="MOFRL_assoc_dom"/>
</dbReference>
<dbReference type="GO" id="GO:0008887">
    <property type="term" value="F:glycerate kinase activity"/>
    <property type="evidence" value="ECO:0007669"/>
    <property type="project" value="InterPro"/>
</dbReference>
<dbReference type="AlphaFoldDB" id="A0A1B1A7Q8"/>
<dbReference type="EMBL" id="CP015231">
    <property type="protein sequence ID" value="ANP42615.1"/>
    <property type="molecule type" value="Genomic_DNA"/>
</dbReference>
<dbReference type="RefSeq" id="WP_046002594.1">
    <property type="nucleotide sequence ID" value="NZ_CP015231.1"/>
</dbReference>
<geneLocation type="plasmid" evidence="3 4">
    <name>unnamed1</name>
</geneLocation>
<keyword evidence="3" id="KW-0614">Plasmid</keyword>
<dbReference type="InterPro" id="IPR038614">
    <property type="entry name" value="GK_N_sf"/>
</dbReference>
<dbReference type="GO" id="GO:0005737">
    <property type="term" value="C:cytoplasm"/>
    <property type="evidence" value="ECO:0007669"/>
    <property type="project" value="TreeGrafter"/>
</dbReference>
<accession>A0A1B1A7Q8</accession>
<evidence type="ECO:0000259" key="1">
    <source>
        <dbReference type="Pfam" id="PF05161"/>
    </source>
</evidence>
<dbReference type="KEGG" id="rmb:K529_017795"/>
<dbReference type="Pfam" id="PF13660">
    <property type="entry name" value="DUF4147"/>
    <property type="match status" value="1"/>
</dbReference>
<proteinExistence type="predicted"/>
<evidence type="ECO:0000259" key="2">
    <source>
        <dbReference type="Pfam" id="PF13660"/>
    </source>
</evidence>
<dbReference type="PANTHER" id="PTHR12227">
    <property type="entry name" value="GLYCERATE KINASE"/>
    <property type="match status" value="1"/>
</dbReference>
<dbReference type="Gene3D" id="3.40.1480.10">
    <property type="entry name" value="MOFRL domain"/>
    <property type="match status" value="1"/>
</dbReference>
<reference evidence="3 4" key="1">
    <citation type="journal article" date="2016" name="ISME J.">
        <title>Global occurrence and heterogeneity of the Roseobacter-clade species Ruegeria mobilis.</title>
        <authorList>
            <person name="Sonnenschein E."/>
            <person name="Gram L."/>
        </authorList>
    </citation>
    <scope>NUCLEOTIDE SEQUENCE [LARGE SCALE GENOMIC DNA]</scope>
    <source>
        <strain evidence="3 4">F1926</strain>
        <plasmid evidence="3 4">unnamed1</plasmid>
    </source>
</reference>
<dbReference type="Pfam" id="PF05161">
    <property type="entry name" value="MOFRL"/>
    <property type="match status" value="1"/>
</dbReference>
<dbReference type="InterPro" id="IPR039760">
    <property type="entry name" value="MOFRL_protein"/>
</dbReference>
<evidence type="ECO:0000313" key="3">
    <source>
        <dbReference type="EMBL" id="ANP42615.1"/>
    </source>
</evidence>
<dbReference type="Gene3D" id="3.40.50.10180">
    <property type="entry name" value="Glycerate kinase, MOFRL-like N-terminal domain"/>
    <property type="match status" value="1"/>
</dbReference>
<dbReference type="SUPFAM" id="SSF82544">
    <property type="entry name" value="GckA/TtuD-like"/>
    <property type="match status" value="1"/>
</dbReference>
<dbReference type="GeneID" id="28251727"/>
<organism evidence="3 4">
    <name type="scientific">Tritonibacter mobilis F1926</name>
    <dbReference type="NCBI Taxonomy" id="1265309"/>
    <lineage>
        <taxon>Bacteria</taxon>
        <taxon>Pseudomonadati</taxon>
        <taxon>Pseudomonadota</taxon>
        <taxon>Alphaproteobacteria</taxon>
        <taxon>Rhodobacterales</taxon>
        <taxon>Paracoccaceae</taxon>
        <taxon>Tritonibacter</taxon>
    </lineage>
</organism>
<dbReference type="OrthoDB" id="9766552at2"/>
<dbReference type="PANTHER" id="PTHR12227:SF0">
    <property type="entry name" value="GLYCERATE KINASE"/>
    <property type="match status" value="1"/>
</dbReference>
<sequence length="422" mass="42983">MTHSLQQTALELFQSAIDRADPAAAVQAQLSAEPLAPLAPGGRRIVIAVGKAAVPMMRAALAALPDAPSEALVITNPENHADVPGAEVIAGAHPVPDQTSAAAGARVLSLVKDLNASDQLFMLISGGGSALMVAPAPGLTLADKARVNEVLLASGLDINRMNLIRQSLSDLKGGGLCRAAAPARVTAFILSDVIGDDLRAIASGPTVAPLGSRGDARALLQSEGLWNQLPAAVQAHLNTPEDSAKTPPAQNVLIGSNRFSLEAMRDRAKASGWHVPDLVDDLTGDVSDAAQRILDVATSTTTDRPTAYLFGGETTVRLTGTGRGGRNQELALGIAQAADKLPGEWVFLSGGTDGRDGPTDAAGGLVTSQTWGAITASGADPAALLANNDSYAALKAVDALVTVGGTGTNVADVQILLMRPTA</sequence>
<protein>
    <submittedName>
        <fullName evidence="3">MOFRL domain-containing protein</fullName>
    </submittedName>
</protein>